<dbReference type="InterPro" id="IPR036497">
    <property type="entry name" value="GLTP_sf"/>
</dbReference>
<gene>
    <name evidence="2" type="ORF">DGYR_LOCUS1054</name>
</gene>
<dbReference type="GO" id="GO:1902387">
    <property type="term" value="F:ceramide 1-phosphate binding"/>
    <property type="evidence" value="ECO:0007669"/>
    <property type="project" value="TreeGrafter"/>
</dbReference>
<dbReference type="InterPro" id="IPR014830">
    <property type="entry name" value="Glycolipid_transfer_prot_dom"/>
</dbReference>
<organism evidence="2 3">
    <name type="scientific">Dimorphilus gyrociliatus</name>
    <dbReference type="NCBI Taxonomy" id="2664684"/>
    <lineage>
        <taxon>Eukaryota</taxon>
        <taxon>Metazoa</taxon>
        <taxon>Spiralia</taxon>
        <taxon>Lophotrochozoa</taxon>
        <taxon>Annelida</taxon>
        <taxon>Polychaeta</taxon>
        <taxon>Polychaeta incertae sedis</taxon>
        <taxon>Dinophilidae</taxon>
        <taxon>Dimorphilus</taxon>
    </lineage>
</organism>
<dbReference type="SUPFAM" id="SSF110004">
    <property type="entry name" value="Glycolipid transfer protein, GLTP"/>
    <property type="match status" value="1"/>
</dbReference>
<dbReference type="Pfam" id="PF08718">
    <property type="entry name" value="GLTP"/>
    <property type="match status" value="1"/>
</dbReference>
<dbReference type="GO" id="GO:0016020">
    <property type="term" value="C:membrane"/>
    <property type="evidence" value="ECO:0007669"/>
    <property type="project" value="TreeGrafter"/>
</dbReference>
<protein>
    <submittedName>
        <fullName evidence="2">DgyrCDS1095</fullName>
    </submittedName>
</protein>
<dbReference type="OrthoDB" id="116883at2759"/>
<keyword evidence="3" id="KW-1185">Reference proteome</keyword>
<dbReference type="Proteomes" id="UP000549394">
    <property type="component" value="Unassembled WGS sequence"/>
</dbReference>
<comment type="caution">
    <text evidence="2">The sequence shown here is derived from an EMBL/GenBank/DDBJ whole genome shotgun (WGS) entry which is preliminary data.</text>
</comment>
<dbReference type="PANTHER" id="PTHR10219">
    <property type="entry name" value="GLYCOLIPID TRANSFER PROTEIN-RELATED"/>
    <property type="match status" value="1"/>
</dbReference>
<dbReference type="GO" id="GO:1902388">
    <property type="term" value="F:ceramide 1-phosphate transfer activity"/>
    <property type="evidence" value="ECO:0007669"/>
    <property type="project" value="TreeGrafter"/>
</dbReference>
<proteinExistence type="predicted"/>
<name>A0A7I8V692_9ANNE</name>
<sequence>MSEDAFNPDLCSQFFKVCLEQDISLKEYCQGYELLCRLINQLGSIFKFVTSDITDKMDILKNYLAGPDATHYCNLQSFIHYEVENDKVDFKKRNDSGCRTFLRLHRALLFVSEFLKELQNHDDAGNLSGMTWKVYEKTLGKYHNWGIRKLVGVALYTLPTKRQLILKMLRPGLTEEELIGFNTQLIEVLETIYSKCQEILEEHKLLELP</sequence>
<evidence type="ECO:0000313" key="2">
    <source>
        <dbReference type="EMBL" id="CAD5111825.1"/>
    </source>
</evidence>
<evidence type="ECO:0000259" key="1">
    <source>
        <dbReference type="Pfam" id="PF08718"/>
    </source>
</evidence>
<reference evidence="2 3" key="1">
    <citation type="submission" date="2020-08" db="EMBL/GenBank/DDBJ databases">
        <authorList>
            <person name="Hejnol A."/>
        </authorList>
    </citation>
    <scope>NUCLEOTIDE SEQUENCE [LARGE SCALE GENOMIC DNA]</scope>
</reference>
<dbReference type="AlphaFoldDB" id="A0A7I8V692"/>
<dbReference type="EMBL" id="CAJFCJ010000002">
    <property type="protein sequence ID" value="CAD5111825.1"/>
    <property type="molecule type" value="Genomic_DNA"/>
</dbReference>
<dbReference type="Gene3D" id="1.10.3520.10">
    <property type="entry name" value="Glycolipid transfer protein"/>
    <property type="match status" value="1"/>
</dbReference>
<dbReference type="PANTHER" id="PTHR10219:SF43">
    <property type="entry name" value="GLYCOLIPID TRANSFER PROTEIN DOMAIN-CONTAINING PROTEIN"/>
    <property type="match status" value="1"/>
</dbReference>
<feature type="domain" description="Glycolipid transfer protein" evidence="1">
    <location>
        <begin position="23"/>
        <end position="168"/>
    </location>
</feature>
<accession>A0A7I8V692</accession>
<dbReference type="GO" id="GO:0005829">
    <property type="term" value="C:cytosol"/>
    <property type="evidence" value="ECO:0007669"/>
    <property type="project" value="TreeGrafter"/>
</dbReference>
<evidence type="ECO:0000313" key="3">
    <source>
        <dbReference type="Proteomes" id="UP000549394"/>
    </source>
</evidence>